<accession>A0ABW2JTP5</accession>
<dbReference type="EMBL" id="JBHTCF010000022">
    <property type="protein sequence ID" value="MFC7309534.1"/>
    <property type="molecule type" value="Genomic_DNA"/>
</dbReference>
<keyword evidence="2" id="KW-0732">Signal</keyword>
<feature type="region of interest" description="Disordered" evidence="1">
    <location>
        <begin position="26"/>
        <end position="57"/>
    </location>
</feature>
<dbReference type="RefSeq" id="WP_381838537.1">
    <property type="nucleotide sequence ID" value="NZ_JBHTCF010000022.1"/>
</dbReference>
<evidence type="ECO:0000256" key="1">
    <source>
        <dbReference type="SAM" id="MobiDB-lite"/>
    </source>
</evidence>
<feature type="region of interest" description="Disordered" evidence="1">
    <location>
        <begin position="77"/>
        <end position="97"/>
    </location>
</feature>
<gene>
    <name evidence="3" type="ORF">ACFQVC_35650</name>
</gene>
<dbReference type="PROSITE" id="PS51257">
    <property type="entry name" value="PROKAR_LIPOPROTEIN"/>
    <property type="match status" value="1"/>
</dbReference>
<reference evidence="4" key="1">
    <citation type="journal article" date="2019" name="Int. J. Syst. Evol. Microbiol.">
        <title>The Global Catalogue of Microorganisms (GCM) 10K type strain sequencing project: providing services to taxonomists for standard genome sequencing and annotation.</title>
        <authorList>
            <consortium name="The Broad Institute Genomics Platform"/>
            <consortium name="The Broad Institute Genome Sequencing Center for Infectious Disease"/>
            <person name="Wu L."/>
            <person name="Ma J."/>
        </authorList>
    </citation>
    <scope>NUCLEOTIDE SEQUENCE [LARGE SCALE GENOMIC DNA]</scope>
    <source>
        <strain evidence="4">SYNS20</strain>
    </source>
</reference>
<dbReference type="Proteomes" id="UP001596523">
    <property type="component" value="Unassembled WGS sequence"/>
</dbReference>
<proteinExistence type="predicted"/>
<name>A0ABW2JTP5_9ACTN</name>
<feature type="chain" id="PRO_5045457573" description="Lipoprotein" evidence="2">
    <location>
        <begin position="24"/>
        <end position="123"/>
    </location>
</feature>
<protein>
    <recommendedName>
        <fullName evidence="5">Lipoprotein</fullName>
    </recommendedName>
</protein>
<evidence type="ECO:0000256" key="2">
    <source>
        <dbReference type="SAM" id="SignalP"/>
    </source>
</evidence>
<evidence type="ECO:0000313" key="3">
    <source>
        <dbReference type="EMBL" id="MFC7309534.1"/>
    </source>
</evidence>
<evidence type="ECO:0008006" key="5">
    <source>
        <dbReference type="Google" id="ProtNLM"/>
    </source>
</evidence>
<sequence>MKRYLYGYGACTAALVMALTACGTGGGGEVNKPDATPSTDAGGNQQHKVDANPQQKQKWDQELLAYAQCLRKEGWKEAPDPVNGVWPPTKNDGSYEVVQLPDTPERRKAEAACREVLKNWNRG</sequence>
<feature type="compositionally biased region" description="Polar residues" evidence="1">
    <location>
        <begin position="36"/>
        <end position="56"/>
    </location>
</feature>
<organism evidence="3 4">
    <name type="scientific">Streptomyces monticola</name>
    <dbReference type="NCBI Taxonomy" id="2666263"/>
    <lineage>
        <taxon>Bacteria</taxon>
        <taxon>Bacillati</taxon>
        <taxon>Actinomycetota</taxon>
        <taxon>Actinomycetes</taxon>
        <taxon>Kitasatosporales</taxon>
        <taxon>Streptomycetaceae</taxon>
        <taxon>Streptomyces</taxon>
    </lineage>
</organism>
<evidence type="ECO:0000313" key="4">
    <source>
        <dbReference type="Proteomes" id="UP001596523"/>
    </source>
</evidence>
<comment type="caution">
    <text evidence="3">The sequence shown here is derived from an EMBL/GenBank/DDBJ whole genome shotgun (WGS) entry which is preliminary data.</text>
</comment>
<feature type="signal peptide" evidence="2">
    <location>
        <begin position="1"/>
        <end position="23"/>
    </location>
</feature>
<keyword evidence="4" id="KW-1185">Reference proteome</keyword>